<protein>
    <submittedName>
        <fullName evidence="9">IscS subfamily cysteine desulfurase</fullName>
    </submittedName>
</protein>
<evidence type="ECO:0000259" key="8">
    <source>
        <dbReference type="Pfam" id="PF00266"/>
    </source>
</evidence>
<evidence type="ECO:0000256" key="7">
    <source>
        <dbReference type="RuleBase" id="RU004504"/>
    </source>
</evidence>
<evidence type="ECO:0000256" key="5">
    <source>
        <dbReference type="ARBA" id="ARBA00023004"/>
    </source>
</evidence>
<dbReference type="SUPFAM" id="SSF53383">
    <property type="entry name" value="PLP-dependent transferases"/>
    <property type="match status" value="1"/>
</dbReference>
<name>A0A9X1XBZ0_9BACL</name>
<evidence type="ECO:0000313" key="9">
    <source>
        <dbReference type="EMBL" id="MCK6257899.1"/>
    </source>
</evidence>
<dbReference type="AlphaFoldDB" id="A0A9X1XBZ0"/>
<dbReference type="InterPro" id="IPR016454">
    <property type="entry name" value="Cysteine_dSase"/>
</dbReference>
<proteinExistence type="inferred from homology"/>
<comment type="cofactor">
    <cofactor evidence="1 7">
        <name>pyridoxal 5'-phosphate</name>
        <dbReference type="ChEBI" id="CHEBI:597326"/>
    </cofactor>
</comment>
<comment type="caution">
    <text evidence="9">The sequence shown here is derived from an EMBL/GenBank/DDBJ whole genome shotgun (WGS) entry which is preliminary data.</text>
</comment>
<dbReference type="InterPro" id="IPR020578">
    <property type="entry name" value="Aminotrans_V_PyrdxlP_BS"/>
</dbReference>
<dbReference type="InterPro" id="IPR015422">
    <property type="entry name" value="PyrdxlP-dep_Trfase_small"/>
</dbReference>
<dbReference type="NCBIfam" id="NF002806">
    <property type="entry name" value="PRK02948.1"/>
    <property type="match status" value="1"/>
</dbReference>
<gene>
    <name evidence="9" type="ORF">LCY76_15065</name>
</gene>
<dbReference type="InterPro" id="IPR015424">
    <property type="entry name" value="PyrdxlP-dep_Trfase"/>
</dbReference>
<dbReference type="PIRSF" id="PIRSF005572">
    <property type="entry name" value="NifS"/>
    <property type="match status" value="1"/>
</dbReference>
<accession>A0A9X1XBZ0</accession>
<reference evidence="9" key="1">
    <citation type="submission" date="2021-09" db="EMBL/GenBank/DDBJ databases">
        <title>Genome analysis of Fictibacillus sp. KIGAM418 isolated from marine sediment.</title>
        <authorList>
            <person name="Seo M.-J."/>
            <person name="Cho E.-S."/>
            <person name="Hwang C.Y."/>
        </authorList>
    </citation>
    <scope>NUCLEOTIDE SEQUENCE</scope>
    <source>
        <strain evidence="9">KIGAM418</strain>
    </source>
</reference>
<dbReference type="Pfam" id="PF00266">
    <property type="entry name" value="Aminotran_5"/>
    <property type="match status" value="1"/>
</dbReference>
<sequence length="380" mass="41002">MIYLDYAATTPMSEEALYAFTETAKMYFGNTSSLHDQGSQAADLVNLARAELAGMLGGNSEGIYFTGGGSDGNFLALTSLALGNKEKGNHIITSPLEHGSVQQALAFLENEGFEITVLPVDQNGRIALNDLRSAIRKETILATITHGNSEIGVIQPLAEIGALLKEENVIFHSDCVQTFGKLPLHAGEMNIGALTVSAHKIHGPKGVGAVYISPTLTWQPLLKNGTHEKGIRPGTINTPGIVSFITAASNQVNRMVKWKTNVEELKNCFLSLTEEDECLIIEGDSHTTLPHFLAIRLKGIEGQYVMLELNRQKIAVSTGSACKAGQQEPSKALLAMGRSADEAHELVRITLGKETTKEEIKALAAAIHDLTQRFYYQTGS</sequence>
<dbReference type="InterPro" id="IPR015421">
    <property type="entry name" value="PyrdxlP-dep_Trfase_major"/>
</dbReference>
<dbReference type="Gene3D" id="1.10.260.50">
    <property type="match status" value="1"/>
</dbReference>
<evidence type="ECO:0000256" key="2">
    <source>
        <dbReference type="ARBA" id="ARBA00006490"/>
    </source>
</evidence>
<feature type="domain" description="Aminotransferase class V" evidence="8">
    <location>
        <begin position="2"/>
        <end position="363"/>
    </location>
</feature>
<evidence type="ECO:0000256" key="3">
    <source>
        <dbReference type="ARBA" id="ARBA00022723"/>
    </source>
</evidence>
<dbReference type="RefSeq" id="WP_248253286.1">
    <property type="nucleotide sequence ID" value="NZ_JAIWJX010000002.1"/>
</dbReference>
<dbReference type="GO" id="GO:0003824">
    <property type="term" value="F:catalytic activity"/>
    <property type="evidence" value="ECO:0007669"/>
    <property type="project" value="UniProtKB-ARBA"/>
</dbReference>
<dbReference type="PANTHER" id="PTHR11601:SF36">
    <property type="entry name" value="CYSTEINE DESULFURASE NIFS-RELATED"/>
    <property type="match status" value="1"/>
</dbReference>
<dbReference type="GO" id="GO:0046872">
    <property type="term" value="F:metal ion binding"/>
    <property type="evidence" value="ECO:0007669"/>
    <property type="project" value="UniProtKB-KW"/>
</dbReference>
<dbReference type="PROSITE" id="PS00595">
    <property type="entry name" value="AA_TRANSFER_CLASS_5"/>
    <property type="match status" value="1"/>
</dbReference>
<evidence type="ECO:0000313" key="10">
    <source>
        <dbReference type="Proteomes" id="UP001139011"/>
    </source>
</evidence>
<dbReference type="EMBL" id="JAIWJX010000002">
    <property type="protein sequence ID" value="MCK6257899.1"/>
    <property type="molecule type" value="Genomic_DNA"/>
</dbReference>
<dbReference type="InterPro" id="IPR000192">
    <property type="entry name" value="Aminotrans_V_dom"/>
</dbReference>
<dbReference type="Proteomes" id="UP001139011">
    <property type="component" value="Unassembled WGS sequence"/>
</dbReference>
<dbReference type="GO" id="GO:0051536">
    <property type="term" value="F:iron-sulfur cluster binding"/>
    <property type="evidence" value="ECO:0007669"/>
    <property type="project" value="UniProtKB-KW"/>
</dbReference>
<dbReference type="Gene3D" id="3.40.640.10">
    <property type="entry name" value="Type I PLP-dependent aspartate aminotransferase-like (Major domain)"/>
    <property type="match status" value="1"/>
</dbReference>
<evidence type="ECO:0000256" key="6">
    <source>
        <dbReference type="ARBA" id="ARBA00023014"/>
    </source>
</evidence>
<dbReference type="PANTHER" id="PTHR11601">
    <property type="entry name" value="CYSTEINE DESULFURYLASE FAMILY MEMBER"/>
    <property type="match status" value="1"/>
</dbReference>
<keyword evidence="10" id="KW-1185">Reference proteome</keyword>
<keyword evidence="5" id="KW-0408">Iron</keyword>
<keyword evidence="3" id="KW-0479">Metal-binding</keyword>
<evidence type="ECO:0000256" key="1">
    <source>
        <dbReference type="ARBA" id="ARBA00001933"/>
    </source>
</evidence>
<keyword evidence="4" id="KW-0663">Pyridoxal phosphate</keyword>
<evidence type="ECO:0000256" key="4">
    <source>
        <dbReference type="ARBA" id="ARBA00022898"/>
    </source>
</evidence>
<comment type="similarity">
    <text evidence="2">Belongs to the class-V pyridoxal-phosphate-dependent aminotransferase family. NifS/IscS subfamily.</text>
</comment>
<keyword evidence="6" id="KW-0411">Iron-sulfur</keyword>
<dbReference type="Gene3D" id="3.90.1150.10">
    <property type="entry name" value="Aspartate Aminotransferase, domain 1"/>
    <property type="match status" value="1"/>
</dbReference>
<organism evidence="9 10">
    <name type="scientific">Fictibacillus marinisediminis</name>
    <dbReference type="NCBI Taxonomy" id="2878389"/>
    <lineage>
        <taxon>Bacteria</taxon>
        <taxon>Bacillati</taxon>
        <taxon>Bacillota</taxon>
        <taxon>Bacilli</taxon>
        <taxon>Bacillales</taxon>
        <taxon>Fictibacillaceae</taxon>
        <taxon>Fictibacillus</taxon>
    </lineage>
</organism>